<dbReference type="SUPFAM" id="SSF52402">
    <property type="entry name" value="Adenine nucleotide alpha hydrolases-like"/>
    <property type="match status" value="1"/>
</dbReference>
<dbReference type="PRINTS" id="PR01438">
    <property type="entry name" value="UNVRSLSTRESS"/>
</dbReference>
<gene>
    <name evidence="3" type="ORF">GON05_34330</name>
</gene>
<name>A0ABW9UHL5_9BACL</name>
<comment type="caution">
    <text evidence="3">The sequence shown here is derived from an EMBL/GenBank/DDBJ whole genome shotgun (WGS) entry which is preliminary data.</text>
</comment>
<protein>
    <submittedName>
        <fullName evidence="3">Universal stress protein</fullName>
    </submittedName>
</protein>
<dbReference type="Pfam" id="PF00582">
    <property type="entry name" value="Usp"/>
    <property type="match status" value="1"/>
</dbReference>
<proteinExistence type="inferred from homology"/>
<dbReference type="Gene3D" id="3.40.50.620">
    <property type="entry name" value="HUPs"/>
    <property type="match status" value="1"/>
</dbReference>
<evidence type="ECO:0000259" key="2">
    <source>
        <dbReference type="Pfam" id="PF00582"/>
    </source>
</evidence>
<evidence type="ECO:0000256" key="1">
    <source>
        <dbReference type="ARBA" id="ARBA00008791"/>
    </source>
</evidence>
<comment type="similarity">
    <text evidence="1">Belongs to the universal stress protein A family.</text>
</comment>
<reference evidence="3 4" key="1">
    <citation type="submission" date="2019-12" db="EMBL/GenBank/DDBJ databases">
        <authorList>
            <person name="Huq M.A."/>
        </authorList>
    </citation>
    <scope>NUCLEOTIDE SEQUENCE [LARGE SCALE GENOMIC DNA]</scope>
    <source>
        <strain evidence="3 4">MAH-34</strain>
    </source>
</reference>
<keyword evidence="4" id="KW-1185">Reference proteome</keyword>
<dbReference type="PANTHER" id="PTHR46268:SF15">
    <property type="entry name" value="UNIVERSAL STRESS PROTEIN HP_0031"/>
    <property type="match status" value="1"/>
</dbReference>
<dbReference type="Proteomes" id="UP000467637">
    <property type="component" value="Unassembled WGS sequence"/>
</dbReference>
<sequence>MRESKKARREQVGFKERGFGYVCLGWFRQRSKEEKPMYNHILVPIDGSQQSDRALDHAIKLSKHGYPNARITIIHVSPQIILNEPLMSVPLSDTLAEEGQKIVEPASAKLMENRVAFKSVTLTGDPSTTICQQADTDGHDLIVMGCRGVGLMSEILLGSVSHGVIKHANCPVLIIK</sequence>
<evidence type="ECO:0000313" key="3">
    <source>
        <dbReference type="EMBL" id="MVQ39679.1"/>
    </source>
</evidence>
<dbReference type="InterPro" id="IPR006015">
    <property type="entry name" value="Universal_stress_UspA"/>
</dbReference>
<accession>A0ABW9UHL5</accession>
<organism evidence="3 4">
    <name type="scientific">Paenibacillus anseongense</name>
    <dbReference type="NCBI Taxonomy" id="2682845"/>
    <lineage>
        <taxon>Bacteria</taxon>
        <taxon>Bacillati</taxon>
        <taxon>Bacillota</taxon>
        <taxon>Bacilli</taxon>
        <taxon>Bacillales</taxon>
        <taxon>Paenibacillaceae</taxon>
        <taxon>Paenibacillus</taxon>
    </lineage>
</organism>
<dbReference type="CDD" id="cd00293">
    <property type="entry name" value="USP-like"/>
    <property type="match status" value="1"/>
</dbReference>
<dbReference type="InterPro" id="IPR014729">
    <property type="entry name" value="Rossmann-like_a/b/a_fold"/>
</dbReference>
<dbReference type="PANTHER" id="PTHR46268">
    <property type="entry name" value="STRESS RESPONSE PROTEIN NHAX"/>
    <property type="match status" value="1"/>
</dbReference>
<feature type="domain" description="UspA" evidence="2">
    <location>
        <begin position="37"/>
        <end position="176"/>
    </location>
</feature>
<dbReference type="InterPro" id="IPR006016">
    <property type="entry name" value="UspA"/>
</dbReference>
<dbReference type="EMBL" id="WSEM01000037">
    <property type="protein sequence ID" value="MVQ39679.1"/>
    <property type="molecule type" value="Genomic_DNA"/>
</dbReference>
<evidence type="ECO:0000313" key="4">
    <source>
        <dbReference type="Proteomes" id="UP000467637"/>
    </source>
</evidence>